<reference evidence="7 8" key="1">
    <citation type="submission" date="2018-06" db="EMBL/GenBank/DDBJ databases">
        <title>Genomic Encyclopedia of Archaeal and Bacterial Type Strains, Phase II (KMG-II): from individual species to whole genera.</title>
        <authorList>
            <person name="Goeker M."/>
        </authorList>
    </citation>
    <scope>NUCLEOTIDE SEQUENCE [LARGE SCALE GENOMIC DNA]</scope>
    <source>
        <strain evidence="7 8">DSM 24525</strain>
    </source>
</reference>
<evidence type="ECO:0000256" key="3">
    <source>
        <dbReference type="ARBA" id="ARBA00022692"/>
    </source>
</evidence>
<evidence type="ECO:0000256" key="2">
    <source>
        <dbReference type="ARBA" id="ARBA00008854"/>
    </source>
</evidence>
<evidence type="ECO:0000256" key="5">
    <source>
        <dbReference type="ARBA" id="ARBA00023136"/>
    </source>
</evidence>
<dbReference type="PANTHER" id="PTHR34478:SF1">
    <property type="entry name" value="PROTEIN LEMA"/>
    <property type="match status" value="1"/>
</dbReference>
<dbReference type="SUPFAM" id="SSF140478">
    <property type="entry name" value="LemA-like"/>
    <property type="match status" value="1"/>
</dbReference>
<evidence type="ECO:0000256" key="4">
    <source>
        <dbReference type="ARBA" id="ARBA00022989"/>
    </source>
</evidence>
<dbReference type="EMBL" id="QKYU01000002">
    <property type="protein sequence ID" value="PZW50456.1"/>
    <property type="molecule type" value="Genomic_DNA"/>
</dbReference>
<dbReference type="InterPro" id="IPR007156">
    <property type="entry name" value="MamQ_LemA"/>
</dbReference>
<keyword evidence="3 6" id="KW-0812">Transmembrane</keyword>
<dbReference type="Pfam" id="PF04011">
    <property type="entry name" value="LemA"/>
    <property type="match status" value="1"/>
</dbReference>
<dbReference type="Proteomes" id="UP000249688">
    <property type="component" value="Unassembled WGS sequence"/>
</dbReference>
<organism evidence="7 8">
    <name type="scientific">Humitalea rosea</name>
    <dbReference type="NCBI Taxonomy" id="990373"/>
    <lineage>
        <taxon>Bacteria</taxon>
        <taxon>Pseudomonadati</taxon>
        <taxon>Pseudomonadota</taxon>
        <taxon>Alphaproteobacteria</taxon>
        <taxon>Acetobacterales</taxon>
        <taxon>Roseomonadaceae</taxon>
        <taxon>Humitalea</taxon>
    </lineage>
</organism>
<comment type="similarity">
    <text evidence="2">Belongs to the LemA family.</text>
</comment>
<sequence length="188" mass="20180">MSTGLWVVLGIIAAAVMLFVVIYNRLVSLRTTVTQSWSDIDVMLKQRLDLVPNLVESVKGAAGHERGTLEAVIAARNAAASAHGPAEAGVAQGALSSALRQVFALSEAYPTLRANENFLGLQRELSDLENKIAASRRFFNNSVAEFNAAIGQIPAVLFAGAMGFRAQESFSMPEDERKVAYTPPAVKF</sequence>
<dbReference type="AlphaFoldDB" id="A0A2W7IS62"/>
<dbReference type="RefSeq" id="WP_111396605.1">
    <property type="nucleotide sequence ID" value="NZ_QKYU01000002.1"/>
</dbReference>
<keyword evidence="5 6" id="KW-0472">Membrane</keyword>
<evidence type="ECO:0000313" key="8">
    <source>
        <dbReference type="Proteomes" id="UP000249688"/>
    </source>
</evidence>
<evidence type="ECO:0000256" key="1">
    <source>
        <dbReference type="ARBA" id="ARBA00004167"/>
    </source>
</evidence>
<comment type="caution">
    <text evidence="7">The sequence shown here is derived from an EMBL/GenBank/DDBJ whole genome shotgun (WGS) entry which is preliminary data.</text>
</comment>
<evidence type="ECO:0000313" key="7">
    <source>
        <dbReference type="EMBL" id="PZW50456.1"/>
    </source>
</evidence>
<evidence type="ECO:0000256" key="6">
    <source>
        <dbReference type="SAM" id="Phobius"/>
    </source>
</evidence>
<keyword evidence="8" id="KW-1185">Reference proteome</keyword>
<gene>
    <name evidence="7" type="ORF">C8P66_102144</name>
</gene>
<dbReference type="OrthoDB" id="9804152at2"/>
<accession>A0A2W7IS62</accession>
<feature type="transmembrane region" description="Helical" evidence="6">
    <location>
        <begin position="6"/>
        <end position="26"/>
    </location>
</feature>
<comment type="subcellular location">
    <subcellularLocation>
        <location evidence="1">Membrane</location>
        <topology evidence="1">Single-pass membrane protein</topology>
    </subcellularLocation>
</comment>
<dbReference type="PANTHER" id="PTHR34478">
    <property type="entry name" value="PROTEIN LEMA"/>
    <property type="match status" value="1"/>
</dbReference>
<dbReference type="Gene3D" id="1.20.1440.20">
    <property type="entry name" value="LemA-like domain"/>
    <property type="match status" value="1"/>
</dbReference>
<dbReference type="InterPro" id="IPR023353">
    <property type="entry name" value="LemA-like_dom_sf"/>
</dbReference>
<name>A0A2W7IS62_9PROT</name>
<proteinExistence type="inferred from homology"/>
<protein>
    <submittedName>
        <fullName evidence="7">LemA protein</fullName>
    </submittedName>
</protein>
<dbReference type="GO" id="GO:0016020">
    <property type="term" value="C:membrane"/>
    <property type="evidence" value="ECO:0007669"/>
    <property type="project" value="UniProtKB-SubCell"/>
</dbReference>
<keyword evidence="4 6" id="KW-1133">Transmembrane helix</keyword>